<feature type="domain" description="Fibronectin type-III" evidence="3">
    <location>
        <begin position="685"/>
        <end position="779"/>
    </location>
</feature>
<feature type="domain" description="Fibronectin type-III" evidence="3">
    <location>
        <begin position="591"/>
        <end position="684"/>
    </location>
</feature>
<comment type="caution">
    <text evidence="4">The sequence shown here is derived from an EMBL/GenBank/DDBJ whole genome shotgun (WGS) entry which is preliminary data.</text>
</comment>
<dbReference type="EMBL" id="BAAAUV010000003">
    <property type="protein sequence ID" value="GAA3200069.1"/>
    <property type="molecule type" value="Genomic_DNA"/>
</dbReference>
<dbReference type="InterPro" id="IPR015919">
    <property type="entry name" value="Cadherin-like_sf"/>
</dbReference>
<dbReference type="SUPFAM" id="SSF49899">
    <property type="entry name" value="Concanavalin A-like lectins/glucanases"/>
    <property type="match status" value="1"/>
</dbReference>
<keyword evidence="2" id="KW-0119">Carbohydrate metabolism</keyword>
<keyword evidence="5" id="KW-1185">Reference proteome</keyword>
<name>A0ABP6Q4Q7_9ACTN</name>
<evidence type="ECO:0000313" key="4">
    <source>
        <dbReference type="EMBL" id="GAA3200069.1"/>
    </source>
</evidence>
<gene>
    <name evidence="4" type="ORF">GCM10010468_12510</name>
</gene>
<evidence type="ECO:0000256" key="2">
    <source>
        <dbReference type="ARBA" id="ARBA00023326"/>
    </source>
</evidence>
<dbReference type="PROSITE" id="PS50853">
    <property type="entry name" value="FN3"/>
    <property type="match status" value="2"/>
</dbReference>
<dbReference type="InterPro" id="IPR013783">
    <property type="entry name" value="Ig-like_fold"/>
</dbReference>
<sequence>MKRKRSRRLRRIAARVTVVAVLGPLLALPHSTRALAAGTLLFSQRFNNNTVDPAYPVSVPDLPDNLRQPNSVCLSALGNLFGADPKSCLTSLNSNGSGVLRLTNQTTNQEGGLFGAAAVPTSQGVDVTFTVYQHGGSNADGIAFVLAAVDPTNPVPPPTIGQPGGALGYSAATVGSSQPGLANAYMGVGFDVYGNFSNSGYQGPGCANPPYIQTGSGTVKGQVVIRGPGAGTTGYCALNSTATTTSSSALTLKSSTRAAAAIPAEAAINPTAATIVTDSGISVPPGTYKIVFTPIGAAKRTLSGTLPTVPPSLYPAANWLNANGIPKQIAFGFVGSTGGQTDFHEISDVTVTTFNPVPQLNVTQTAYVKPSPVPGDPVTYTVRPSIVAPGAEETQPVSVTETLPAGTVPVGAFGTGWTCSAPVGQKITCINGNTPFASGSSLPEITVVGIVTGTGVTPAQIRASSTAVVSSNDGNPAVASTAAAGLVPTAPSGLAAAPSSGAISGGGTVTITGSNTAGTNAIEIGTAAEQAAGTPVTLLPCPAGVTTGCFVQNGTTLTIPSMPPRSTPGAVTITVVTDGIAGTVPYTYTSVPGTPAAPAATAGATSATVSWTEPVTNGSPITGYVVTPFLNGLAQTPVGFDASTTTRTLTGLTAGGSYTFTVRAVNAVGTSVASPPSNSVVPYTVPGAPAITSVTAGSQEATLTFTPPAANGFSPITGYVITPYVAGVAQAPQTFSGTATTRTVTGLTAGTSYTFTVAAQNAAGTGPPSAPSAAVVPNDSPALTFPPPPDGQVGVAYSRPLTFTGGTAPYTWSVGSGSLPAGITLDPSTGLLSGTPTTPGTSAFTVRLTDSSGKSDSRAATLTVSASPRLTFDPPPAGQVGVPYDLALTKSGGTGPFVWEVSAGALPAGLSLDPATGVLSGTPTTAGTSAFTVRLTDSFGQSDTRPVNLVVGVGPIVITTTPNTTTAAPGSTVQYTLTVMNTGASAISGISVENALADVLDDASYNNDVVASQGTAGVSGGLLTWSGGLAGGATATITYSVTVKEAGSGNGVLADRVVSGTLGTNCPAGGVDTRCRATVNLQALTLVHTADRSTASPGDVVRYTVKVTNSGKSVQSAAAFTESLSAVLDDATYNGDAAATSGTADFTSPDLSWSGALAAGASATVTYSVTVRSPDPGDKTLTGTVVSATGGANCASGSGDARCTAAVTVLIPGLTITSAADVTSTIPTGVVHYTFTVANTGQTAYTGVVVTPSLAGTLAAATYGNDAAASSGSVSYAQDGTITWTGDLATGATATITASVRVNNPRTGGPALTTAVVSNAPGSTCPAGGGAPACSTSVPILDPRLTLSKIADRTTVTPGGTISYTVTAVNTGPTTYTGASFTDSLATVLNDANYNDDASATSGTVGYNAPTVTWTGDLAPGASATITYSVTVKDPDPGDKLPANQIVSSTLGADCAPGATGPGCSVIVKVLVPALTITKSAGSGTIVPGGTASYTMVITNTGETAYTGATVTDSLAGLLDDATYNGDASATTGTVGYGAPALTWQGDLAPGAAARITYSVTALANGTGDGLLTSTASSAAAGSNCVSGGTDARCTATVTLARLLLTQAYEQTSTTPGAVVRLNATFTNTGRTPYTGIRITAGSADVVDDAVPNGDQTASSGTLVLAAAGITWTGDIPVGGTVTVTGTLTIKNPATGDRLLSGTQVTTAPGSNCGAGSGDPRCTATLPVLLPELSIDKSADSASIEAGGTAAYTITIHNTGQTPYTGASVRDDLSGLLDDAVYNADAVTTSGSLSYASPILTWTGDLAVGETATITYTVTALDPDPGDKRMRNVVSSTAAGSTCPPGSGALSCSATVIVRTPALTIVKTADRETTRAGETVKFTVTVTNTGQTAYTGARFSDDLTGLLDDAAYGGDAAATSGTVSYAEPVVGWTGDLALEASATITYTVVVDNPVLGDELLKSVLTSPTRGSNCAAGGTDPRCSASVPVTATTDLTFLKTSAPSGSALRGGTITYTIKISNAAPAPYVGASFTDPLTAVLDDAAYNADAAADAGILTYTAPDLSWEGDVPGEGSVTITYSVKVNPAKTGDDILEGTLVSPSAGGNCAAASGDPRCTARVTVTELTIEESASSPTTTPGSVVSFTSRYTNTGQTPLLGAKVFYGGSDLIDDATPSGDVTASSGTVSIGADGLTWTGDIPVGGTVTLFTPFSVNAVPTGNKLIRVTAVSDTPGATCPAGATDSRCSSTITVLVPHLTGTKTADSTVSEPGDTVNYTIVLDNDGQTPYTGITLADSLSGVLDDAVYNTDAAATSGAVTLNGQDLRWTGDVPVGGTVTITYSLTIRDPDPGDKVMVNRITVDAPGSTCGTVSSADACTALVRVLTPGLTIVRSPTPASTVPGAVVGYEVVVTNTGQTTYAPASFTHALADVLDDAVINGDISATAGSAALNGTDLTWSGALSPGDSATVTFSVTVRRPDPGNRNLADAIVSTDPGGNCAAGTGPQCSGAVPVTVLTISVATDTATAIPTQVVRYTATLTNDGKLPYVGANTTFSFVGALDDATYNSDGTATSGSLTFNLNGTVTWAGDLAVGQSVVITATLTVNNPASGDRTMTAFASSSTPGSTCPAGPAPPECTTSVAVLIPSLAITKSADRSTAAPGETVAYTVTVVNTGPAAYTGATYTDSLAGVLDDADYTTAATADTGAISYTAPALTWTGDLAVGGSATITYAVTVKDPDPGDKRMTNTVTSATVGANCAPGNSDARCSTETKVLVPALTLVKSASAPTVVAGGVITYRITVSNTGETAYPAAAFSESLAGIVDEAAYNGDAAATSGTVGYAGSVLSWSGALGVGASATVTYSVTAFEPSPGDASLTGTVVSATSGNNCPAGGSDARCTVTTQVVPQQIQLTGLAAGFTLSGLPETTVRGDGAVSLTVVTNSPGGYTVSVRAVSPALTAPGTDQTIPVSRVRVREVGTGVFQPLSTTDPVSTFSKAAPSAESGDALTDDYEVDIPFVPSGRYSGTIDYIATTR</sequence>
<dbReference type="SMART" id="SM00060">
    <property type="entry name" value="FN3"/>
    <property type="match status" value="2"/>
</dbReference>
<accession>A0ABP6Q4Q7</accession>
<evidence type="ECO:0000256" key="1">
    <source>
        <dbReference type="ARBA" id="ARBA00023295"/>
    </source>
</evidence>
<dbReference type="InterPro" id="IPR051172">
    <property type="entry name" value="Chlamydia_OmcB"/>
</dbReference>
<dbReference type="Pfam" id="PF05345">
    <property type="entry name" value="He_PIG"/>
    <property type="match status" value="2"/>
</dbReference>
<keyword evidence="1" id="KW-0378">Hydrolase</keyword>
<organism evidence="4 5">
    <name type="scientific">Actinocorallia longicatena</name>
    <dbReference type="NCBI Taxonomy" id="111803"/>
    <lineage>
        <taxon>Bacteria</taxon>
        <taxon>Bacillati</taxon>
        <taxon>Actinomycetota</taxon>
        <taxon>Actinomycetes</taxon>
        <taxon>Streptosporangiales</taxon>
        <taxon>Thermomonosporaceae</taxon>
        <taxon>Actinocorallia</taxon>
    </lineage>
</organism>
<dbReference type="Gene3D" id="2.60.120.200">
    <property type="match status" value="1"/>
</dbReference>
<dbReference type="InterPro" id="IPR036116">
    <property type="entry name" value="FN3_sf"/>
</dbReference>
<dbReference type="PANTHER" id="PTHR34819">
    <property type="entry name" value="LARGE CYSTEINE-RICH PERIPLASMIC PROTEIN OMCB"/>
    <property type="match status" value="1"/>
</dbReference>
<dbReference type="InterPro" id="IPR057687">
    <property type="entry name" value="DUF7927"/>
</dbReference>
<dbReference type="Gene3D" id="2.60.40.10">
    <property type="entry name" value="Immunoglobulins"/>
    <property type="match status" value="9"/>
</dbReference>
<dbReference type="PRINTS" id="PR00014">
    <property type="entry name" value="FNTYPEIII"/>
</dbReference>
<dbReference type="PANTHER" id="PTHR34819:SF3">
    <property type="entry name" value="CELL SURFACE PROTEIN"/>
    <property type="match status" value="1"/>
</dbReference>
<proteinExistence type="predicted"/>
<dbReference type="RefSeq" id="WP_344823157.1">
    <property type="nucleotide sequence ID" value="NZ_BAAAUV010000003.1"/>
</dbReference>
<evidence type="ECO:0000313" key="5">
    <source>
        <dbReference type="Proteomes" id="UP001501237"/>
    </source>
</evidence>
<dbReference type="CDD" id="cd00063">
    <property type="entry name" value="FN3"/>
    <property type="match status" value="2"/>
</dbReference>
<keyword evidence="1" id="KW-0326">Glycosidase</keyword>
<dbReference type="InterPro" id="IPR013320">
    <property type="entry name" value="ConA-like_dom_sf"/>
</dbReference>
<dbReference type="InterPro" id="IPR003961">
    <property type="entry name" value="FN3_dom"/>
</dbReference>
<dbReference type="SUPFAM" id="SSF49265">
    <property type="entry name" value="Fibronectin type III"/>
    <property type="match status" value="1"/>
</dbReference>
<dbReference type="InterPro" id="IPR047589">
    <property type="entry name" value="DUF11_rpt"/>
</dbReference>
<dbReference type="SUPFAM" id="SSF49313">
    <property type="entry name" value="Cadherin-like"/>
    <property type="match status" value="2"/>
</dbReference>
<dbReference type="Pfam" id="PF25549">
    <property type="entry name" value="DUF7927"/>
    <property type="match status" value="12"/>
</dbReference>
<keyword evidence="2" id="KW-0624">Polysaccharide degradation</keyword>
<dbReference type="NCBIfam" id="TIGR01451">
    <property type="entry name" value="B_ant_repeat"/>
    <property type="match status" value="7"/>
</dbReference>
<dbReference type="Proteomes" id="UP001501237">
    <property type="component" value="Unassembled WGS sequence"/>
</dbReference>
<evidence type="ECO:0000259" key="3">
    <source>
        <dbReference type="PROSITE" id="PS50853"/>
    </source>
</evidence>
<dbReference type="Pfam" id="PF00041">
    <property type="entry name" value="fn3"/>
    <property type="match status" value="2"/>
</dbReference>
<protein>
    <recommendedName>
        <fullName evidence="3">Fibronectin type-III domain-containing protein</fullName>
    </recommendedName>
</protein>
<reference evidence="5" key="1">
    <citation type="journal article" date="2019" name="Int. J. Syst. Evol. Microbiol.">
        <title>The Global Catalogue of Microorganisms (GCM) 10K type strain sequencing project: providing services to taxonomists for standard genome sequencing and annotation.</title>
        <authorList>
            <consortium name="The Broad Institute Genomics Platform"/>
            <consortium name="The Broad Institute Genome Sequencing Center for Infectious Disease"/>
            <person name="Wu L."/>
            <person name="Ma J."/>
        </authorList>
    </citation>
    <scope>NUCLEOTIDE SEQUENCE [LARGE SCALE GENOMIC DNA]</scope>
    <source>
        <strain evidence="5">JCM 9377</strain>
    </source>
</reference>